<feature type="domain" description="Minor tail T" evidence="1">
    <location>
        <begin position="2"/>
        <end position="67"/>
    </location>
</feature>
<dbReference type="GeneID" id="24117785"/>
<dbReference type="EMBL" id="CP017420">
    <property type="protein sequence ID" value="AOV02752.1"/>
    <property type="molecule type" value="Genomic_DNA"/>
</dbReference>
<sequence length="83" mass="9426">MSEYEFNLWRSRGKPLWPRRLELMLAQLTSMLAQVNGNRHTLQDVDLFDPRAEQRTQLGEAAESMADLAGAGVRKLGQGRKRG</sequence>
<dbReference type="Pfam" id="PF06223">
    <property type="entry name" value="Phage_tail_T"/>
    <property type="match status" value="1"/>
</dbReference>
<name>A0ABN4SKE6_9BURK</name>
<evidence type="ECO:0000313" key="3">
    <source>
        <dbReference type="Proteomes" id="UP000095607"/>
    </source>
</evidence>
<dbReference type="Proteomes" id="UP000095607">
    <property type="component" value="Chromosome"/>
</dbReference>
<organism evidence="2 3">
    <name type="scientific">Delftia tsuruhatensis</name>
    <dbReference type="NCBI Taxonomy" id="180282"/>
    <lineage>
        <taxon>Bacteria</taxon>
        <taxon>Pseudomonadati</taxon>
        <taxon>Pseudomonadota</taxon>
        <taxon>Betaproteobacteria</taxon>
        <taxon>Burkholderiales</taxon>
        <taxon>Comamonadaceae</taxon>
        <taxon>Delftia</taxon>
    </lineage>
</organism>
<proteinExistence type="predicted"/>
<keyword evidence="3" id="KW-1185">Reference proteome</keyword>
<protein>
    <recommendedName>
        <fullName evidence="1">Minor tail T domain-containing protein</fullName>
    </recommendedName>
</protein>
<evidence type="ECO:0000313" key="2">
    <source>
        <dbReference type="EMBL" id="AOV02752.1"/>
    </source>
</evidence>
<dbReference type="InterPro" id="IPR009350">
    <property type="entry name" value="Phage_tail_T"/>
</dbReference>
<gene>
    <name evidence="2" type="ORF">BI380_16110</name>
</gene>
<dbReference type="RefSeq" id="WP_012203570.1">
    <property type="nucleotide sequence ID" value="NZ_CBCSDN010000052.1"/>
</dbReference>
<accession>A0ABN4SKE6</accession>
<reference evidence="2 3" key="1">
    <citation type="submission" date="2016-09" db="EMBL/GenBank/DDBJ databases">
        <title>Complete genome sequence of Deltia acidovorans CM13 isolated from murine proximal colonic tissue.</title>
        <authorList>
            <person name="Saffarian A."/>
        </authorList>
    </citation>
    <scope>NUCLEOTIDE SEQUENCE [LARGE SCALE GENOMIC DNA]</scope>
    <source>
        <strain evidence="2 3">CM13</strain>
    </source>
</reference>
<evidence type="ECO:0000259" key="1">
    <source>
        <dbReference type="Pfam" id="PF06223"/>
    </source>
</evidence>